<dbReference type="Proteomes" id="UP000034182">
    <property type="component" value="Unassembled WGS sequence"/>
</dbReference>
<dbReference type="InterPro" id="IPR015590">
    <property type="entry name" value="Aldehyde_DH_dom"/>
</dbReference>
<evidence type="ECO:0000259" key="7">
    <source>
        <dbReference type="Pfam" id="PF00171"/>
    </source>
</evidence>
<proteinExistence type="inferred from homology"/>
<dbReference type="Gene3D" id="3.40.605.10">
    <property type="entry name" value="Aldehyde Dehydrogenase, Chain A, domain 1"/>
    <property type="match status" value="1"/>
</dbReference>
<evidence type="ECO:0000256" key="4">
    <source>
        <dbReference type="ARBA" id="ARBA00049194"/>
    </source>
</evidence>
<dbReference type="Gene3D" id="3.40.309.10">
    <property type="entry name" value="Aldehyde Dehydrogenase, Chain A, domain 2"/>
    <property type="match status" value="1"/>
</dbReference>
<evidence type="ECO:0000256" key="6">
    <source>
        <dbReference type="RuleBase" id="RU003345"/>
    </source>
</evidence>
<dbReference type="InterPro" id="IPR029510">
    <property type="entry name" value="Ald_DH_CS_GLU"/>
</dbReference>
<reference evidence="8 9" key="1">
    <citation type="submission" date="2015-03" db="EMBL/GenBank/DDBJ databases">
        <authorList>
            <person name="Morales-Cruz A."/>
            <person name="Amrine K.C."/>
            <person name="Cantu D."/>
        </authorList>
    </citation>
    <scope>NUCLEOTIDE SEQUENCE [LARGE SCALE GENOMIC DNA]</scope>
    <source>
        <strain evidence="8">DS831</strain>
    </source>
</reference>
<evidence type="ECO:0000313" key="8">
    <source>
        <dbReference type="EMBL" id="KKY23087.1"/>
    </source>
</evidence>
<dbReference type="GO" id="GO:0004029">
    <property type="term" value="F:aldehyde dehydrogenase (NAD+) activity"/>
    <property type="evidence" value="ECO:0007669"/>
    <property type="project" value="UniProtKB-EC"/>
</dbReference>
<dbReference type="EC" id="1.2.1.3" evidence="3"/>
<dbReference type="FunFam" id="3.40.605.10:FF:000007">
    <property type="entry name" value="NAD/NADP-dependent betaine aldehyde dehydrogenase"/>
    <property type="match status" value="1"/>
</dbReference>
<dbReference type="AlphaFoldDB" id="A0A0G2EJT1"/>
<comment type="catalytic activity">
    <reaction evidence="4">
        <text>an aldehyde + NAD(+) + H2O = a carboxylate + NADH + 2 H(+)</text>
        <dbReference type="Rhea" id="RHEA:16185"/>
        <dbReference type="ChEBI" id="CHEBI:15377"/>
        <dbReference type="ChEBI" id="CHEBI:15378"/>
        <dbReference type="ChEBI" id="CHEBI:17478"/>
        <dbReference type="ChEBI" id="CHEBI:29067"/>
        <dbReference type="ChEBI" id="CHEBI:57540"/>
        <dbReference type="ChEBI" id="CHEBI:57945"/>
        <dbReference type="EC" id="1.2.1.3"/>
    </reaction>
</comment>
<dbReference type="EMBL" id="LAQI01000070">
    <property type="protein sequence ID" value="KKY23087.1"/>
    <property type="molecule type" value="Genomic_DNA"/>
</dbReference>
<dbReference type="InterPro" id="IPR016163">
    <property type="entry name" value="Ald_DH_C"/>
</dbReference>
<dbReference type="InterPro" id="IPR016162">
    <property type="entry name" value="Ald_DH_N"/>
</dbReference>
<protein>
    <recommendedName>
        <fullName evidence="3">aldehyde dehydrogenase (NAD(+))</fullName>
        <ecNumber evidence="3">1.2.1.3</ecNumber>
    </recommendedName>
</protein>
<dbReference type="PROSITE" id="PS00687">
    <property type="entry name" value="ALDEHYDE_DEHYDR_GLU"/>
    <property type="match status" value="1"/>
</dbReference>
<comment type="caution">
    <text evidence="8">The sequence shown here is derived from an EMBL/GenBank/DDBJ whole genome shotgun (WGS) entry which is preliminary data.</text>
</comment>
<evidence type="ECO:0000256" key="1">
    <source>
        <dbReference type="ARBA" id="ARBA00009986"/>
    </source>
</evidence>
<name>A0A0G2EJT1_9PEZI</name>
<dbReference type="SUPFAM" id="SSF53720">
    <property type="entry name" value="ALDH-like"/>
    <property type="match status" value="1"/>
</dbReference>
<comment type="similarity">
    <text evidence="1 6">Belongs to the aldehyde dehydrogenase family.</text>
</comment>
<keyword evidence="2 6" id="KW-0560">Oxidoreductase</keyword>
<feature type="active site" evidence="5">
    <location>
        <position position="250"/>
    </location>
</feature>
<evidence type="ECO:0000313" key="9">
    <source>
        <dbReference type="Proteomes" id="UP000034182"/>
    </source>
</evidence>
<organism evidence="8 9">
    <name type="scientific">Diplodia seriata</name>
    <dbReference type="NCBI Taxonomy" id="420778"/>
    <lineage>
        <taxon>Eukaryota</taxon>
        <taxon>Fungi</taxon>
        <taxon>Dikarya</taxon>
        <taxon>Ascomycota</taxon>
        <taxon>Pezizomycotina</taxon>
        <taxon>Dothideomycetes</taxon>
        <taxon>Dothideomycetes incertae sedis</taxon>
        <taxon>Botryosphaeriales</taxon>
        <taxon>Botryosphaeriaceae</taxon>
        <taxon>Diplodia</taxon>
    </lineage>
</organism>
<dbReference type="FunFam" id="3.40.309.10:FF:000012">
    <property type="entry name" value="Betaine aldehyde dehydrogenase"/>
    <property type="match status" value="1"/>
</dbReference>
<evidence type="ECO:0000256" key="5">
    <source>
        <dbReference type="PROSITE-ProRule" id="PRU10007"/>
    </source>
</evidence>
<feature type="domain" description="Aldehyde dehydrogenase" evidence="7">
    <location>
        <begin position="17"/>
        <end position="474"/>
    </location>
</feature>
<dbReference type="Pfam" id="PF00171">
    <property type="entry name" value="Aldedh"/>
    <property type="match status" value="1"/>
</dbReference>
<evidence type="ECO:0000256" key="2">
    <source>
        <dbReference type="ARBA" id="ARBA00023002"/>
    </source>
</evidence>
<sequence length="482" mass="50516">MADDIETRLFIDGKFVPASDNGTFPLTSPYTSTPLAAVSAATATDVDAAVAAASCAQPAWSALSPTQRGAPMAALAGLLLEHKASLAELEARSMGKPVAEFFDADAAAGTFRLYAGMGWAAGGTTSLNTPGYVNVTVRQPFGVVGVIIPWNVPLLFFAKKVAPALAAGNAVVVKSSERAPLTSAKLATLINRAGFPPGVINVLSGLGPVAGAAMSSHPRIRMISFTGSLRAGKAIQAAAAASNLKNVVLELGGKSPAVVFADADLDDAARATAYSVRANAGQTCMQNSRIYVQRAVADAFVERIKACLAGVRAGDPLDAETQMGPIVDEEQRRRVLEYVEQGEKTSRETIVLGKDGDTAGSMHVSPTVFLDTEEGVRVMKEEVFGPVVSVNVFDDEDEVVRKANDTEFGLYASVFSRDVDRALRMMTRLDAGTVGVNCTSPTTAIDMPFGGYKQSGVGREGLEHSLNNFLEVKTALIKVKGL</sequence>
<gene>
    <name evidence="8" type="ORF">UCDDS831_g03212</name>
</gene>
<dbReference type="InterPro" id="IPR016161">
    <property type="entry name" value="Ald_DH/histidinol_DH"/>
</dbReference>
<reference evidence="8 9" key="2">
    <citation type="submission" date="2015-05" db="EMBL/GenBank/DDBJ databases">
        <title>Distinctive expansion of gene families associated with plant cell wall degradation and secondary metabolism in the genomes of grapevine trunk pathogens.</title>
        <authorList>
            <person name="Lawrence D.P."/>
            <person name="Travadon R."/>
            <person name="Rolshausen P.E."/>
            <person name="Baumgartner K."/>
        </authorList>
    </citation>
    <scope>NUCLEOTIDE SEQUENCE [LARGE SCALE GENOMIC DNA]</scope>
    <source>
        <strain evidence="8">DS831</strain>
    </source>
</reference>
<accession>A0A0G2EJT1</accession>
<evidence type="ECO:0000256" key="3">
    <source>
        <dbReference type="ARBA" id="ARBA00024226"/>
    </source>
</evidence>
<dbReference type="PANTHER" id="PTHR11699">
    <property type="entry name" value="ALDEHYDE DEHYDROGENASE-RELATED"/>
    <property type="match status" value="1"/>
</dbReference>